<comment type="caution">
    <text evidence="3">The sequence shown here is derived from an EMBL/GenBank/DDBJ whole genome shotgun (WGS) entry which is preliminary data.</text>
</comment>
<feature type="transmembrane region" description="Helical" evidence="2">
    <location>
        <begin position="74"/>
        <end position="93"/>
    </location>
</feature>
<accession>A0A852W2C7</accession>
<dbReference type="EMBL" id="JACCCZ010000001">
    <property type="protein sequence ID" value="NYG00106.1"/>
    <property type="molecule type" value="Genomic_DNA"/>
</dbReference>
<feature type="transmembrane region" description="Helical" evidence="2">
    <location>
        <begin position="17"/>
        <end position="41"/>
    </location>
</feature>
<name>A0A852W2C7_PSEA5</name>
<organism evidence="3 4">
    <name type="scientific">Pseudonocardia alni</name>
    <name type="common">Amycolata alni</name>
    <dbReference type="NCBI Taxonomy" id="33907"/>
    <lineage>
        <taxon>Bacteria</taxon>
        <taxon>Bacillati</taxon>
        <taxon>Actinomycetota</taxon>
        <taxon>Actinomycetes</taxon>
        <taxon>Pseudonocardiales</taxon>
        <taxon>Pseudonocardiaceae</taxon>
        <taxon>Pseudonocardia</taxon>
    </lineage>
</organism>
<feature type="transmembrane region" description="Helical" evidence="2">
    <location>
        <begin position="113"/>
        <end position="132"/>
    </location>
</feature>
<feature type="transmembrane region" description="Helical" evidence="2">
    <location>
        <begin position="47"/>
        <end position="67"/>
    </location>
</feature>
<sequence length="336" mass="32791">MTAPAASPVRGARRAMIVAVVASLLVASLCGIVALLGGGFGDRQARIVATTLVVAAFGTSALCHLAVVTRAVRALGFAGLAASVVAAVAALWLVWGGDELFEGDGDGSVLKTLLVATIVAISLAHANLLLLLAERRRTVIRAGLGLTLAAIAVVATMLALPVITDGEVGDSEWYWRWFGVAGIVDALGTIALPVLALVLRGRGHEPAATDPAPTEPAATEPAATGTQPGSTGAATGSASSGPASAGNTTTGAATAGTASAGARADGAAAAPTAAVAGSDGAGGDDAGTPSAESDVAPVRIVLDLPADLVARLDAAADGQARDAAALRVLRNALVQG</sequence>
<proteinExistence type="predicted"/>
<evidence type="ECO:0000313" key="4">
    <source>
        <dbReference type="Proteomes" id="UP000549695"/>
    </source>
</evidence>
<feature type="compositionally biased region" description="Low complexity" evidence="1">
    <location>
        <begin position="208"/>
        <end position="253"/>
    </location>
</feature>
<dbReference type="GeneID" id="98050223"/>
<evidence type="ECO:0000256" key="2">
    <source>
        <dbReference type="SAM" id="Phobius"/>
    </source>
</evidence>
<dbReference type="Proteomes" id="UP000549695">
    <property type="component" value="Unassembled WGS sequence"/>
</dbReference>
<feature type="transmembrane region" description="Helical" evidence="2">
    <location>
        <begin position="175"/>
        <end position="199"/>
    </location>
</feature>
<feature type="region of interest" description="Disordered" evidence="1">
    <location>
        <begin position="205"/>
        <end position="253"/>
    </location>
</feature>
<feature type="transmembrane region" description="Helical" evidence="2">
    <location>
        <begin position="144"/>
        <end position="163"/>
    </location>
</feature>
<keyword evidence="2" id="KW-0472">Membrane</keyword>
<keyword evidence="4" id="KW-1185">Reference proteome</keyword>
<protein>
    <submittedName>
        <fullName evidence="3">Uncharacterized protein</fullName>
    </submittedName>
</protein>
<evidence type="ECO:0000256" key="1">
    <source>
        <dbReference type="SAM" id="MobiDB-lite"/>
    </source>
</evidence>
<keyword evidence="2" id="KW-0812">Transmembrane</keyword>
<dbReference type="AlphaFoldDB" id="A0A852W2C7"/>
<evidence type="ECO:0000313" key="3">
    <source>
        <dbReference type="EMBL" id="NYG00106.1"/>
    </source>
</evidence>
<dbReference type="RefSeq" id="WP_179760004.1">
    <property type="nucleotide sequence ID" value="NZ_BAAAJZ010000011.1"/>
</dbReference>
<reference evidence="3 4" key="1">
    <citation type="submission" date="2020-07" db="EMBL/GenBank/DDBJ databases">
        <title>Sequencing the genomes of 1000 actinobacteria strains.</title>
        <authorList>
            <person name="Klenk H.-P."/>
        </authorList>
    </citation>
    <scope>NUCLEOTIDE SEQUENCE [LARGE SCALE GENOMIC DNA]</scope>
    <source>
        <strain evidence="3 4">DSM 44749</strain>
    </source>
</reference>
<keyword evidence="2" id="KW-1133">Transmembrane helix</keyword>
<gene>
    <name evidence="3" type="ORF">HDA37_000391</name>
</gene>